<dbReference type="Pfam" id="PF08281">
    <property type="entry name" value="Sigma70_r4_2"/>
    <property type="match status" value="1"/>
</dbReference>
<evidence type="ECO:0000256" key="3">
    <source>
        <dbReference type="ARBA" id="ARBA00023015"/>
    </source>
</evidence>
<evidence type="ECO:0000256" key="5">
    <source>
        <dbReference type="ARBA" id="ARBA00023125"/>
    </source>
</evidence>
<comment type="caution">
    <text evidence="9">The sequence shown here is derived from an EMBL/GenBank/DDBJ whole genome shotgun (WGS) entry which is preliminary data.</text>
</comment>
<keyword evidence="5" id="KW-0238">DNA-binding</keyword>
<dbReference type="InterPro" id="IPR032710">
    <property type="entry name" value="NTF2-like_dom_sf"/>
</dbReference>
<dbReference type="PANTHER" id="PTHR30173:SF36">
    <property type="entry name" value="ECF RNA POLYMERASE SIGMA FACTOR SIGJ"/>
    <property type="match status" value="1"/>
</dbReference>
<dbReference type="EMBL" id="BMJH01000001">
    <property type="protein sequence ID" value="GGC58020.1"/>
    <property type="molecule type" value="Genomic_DNA"/>
</dbReference>
<dbReference type="InterPro" id="IPR007627">
    <property type="entry name" value="RNA_pol_sigma70_r2"/>
</dbReference>
<evidence type="ECO:0000256" key="4">
    <source>
        <dbReference type="ARBA" id="ARBA00023082"/>
    </source>
</evidence>
<name>A0A916U408_9ACTN</name>
<reference evidence="9" key="1">
    <citation type="journal article" date="2014" name="Int. J. Syst. Evol. Microbiol.">
        <title>Complete genome sequence of Corynebacterium casei LMG S-19264T (=DSM 44701T), isolated from a smear-ripened cheese.</title>
        <authorList>
            <consortium name="US DOE Joint Genome Institute (JGI-PGF)"/>
            <person name="Walter F."/>
            <person name="Albersmeier A."/>
            <person name="Kalinowski J."/>
            <person name="Ruckert C."/>
        </authorList>
    </citation>
    <scope>NUCLEOTIDE SEQUENCE</scope>
    <source>
        <strain evidence="9">CGMCC 1.15478</strain>
    </source>
</reference>
<keyword evidence="6" id="KW-0804">Transcription</keyword>
<evidence type="ECO:0000256" key="1">
    <source>
        <dbReference type="ARBA" id="ARBA00010641"/>
    </source>
</evidence>
<dbReference type="GO" id="GO:0003677">
    <property type="term" value="F:DNA binding"/>
    <property type="evidence" value="ECO:0007669"/>
    <property type="project" value="UniProtKB-KW"/>
</dbReference>
<accession>A0A916U408</accession>
<dbReference type="SUPFAM" id="SSF54427">
    <property type="entry name" value="NTF2-like"/>
    <property type="match status" value="1"/>
</dbReference>
<comment type="similarity">
    <text evidence="1">Belongs to the sigma-70 factor family. ECF subfamily.</text>
</comment>
<feature type="domain" description="RNA polymerase sigma factor 70 region 4 type 2" evidence="8">
    <location>
        <begin position="101"/>
        <end position="152"/>
    </location>
</feature>
<dbReference type="AlphaFoldDB" id="A0A916U408"/>
<feature type="domain" description="RNA polymerase sigma-70 region 2" evidence="7">
    <location>
        <begin position="6"/>
        <end position="72"/>
    </location>
</feature>
<dbReference type="InterPro" id="IPR013325">
    <property type="entry name" value="RNA_pol_sigma_r2"/>
</dbReference>
<dbReference type="InterPro" id="IPR014303">
    <property type="entry name" value="RNA_pol_sigma-70_ECF"/>
</dbReference>
<dbReference type="NCBIfam" id="NF007214">
    <property type="entry name" value="PRK09636.1"/>
    <property type="match status" value="1"/>
</dbReference>
<keyword evidence="4" id="KW-0731">Sigma factor</keyword>
<dbReference type="Proteomes" id="UP000641514">
    <property type="component" value="Unassembled WGS sequence"/>
</dbReference>
<evidence type="ECO:0000259" key="8">
    <source>
        <dbReference type="Pfam" id="PF08281"/>
    </source>
</evidence>
<keyword evidence="10" id="KW-1185">Reference proteome</keyword>
<dbReference type="RefSeq" id="WP_229675721.1">
    <property type="nucleotide sequence ID" value="NZ_BMJH01000001.1"/>
</dbReference>
<dbReference type="SUPFAM" id="SSF88659">
    <property type="entry name" value="Sigma3 and sigma4 domains of RNA polymerase sigma factors"/>
    <property type="match status" value="1"/>
</dbReference>
<dbReference type="SUPFAM" id="SSF88946">
    <property type="entry name" value="Sigma2 domain of RNA polymerase sigma factors"/>
    <property type="match status" value="1"/>
</dbReference>
<dbReference type="Pfam" id="PF04542">
    <property type="entry name" value="Sigma70_r2"/>
    <property type="match status" value="1"/>
</dbReference>
<dbReference type="NCBIfam" id="TIGR02937">
    <property type="entry name" value="sigma70-ECF"/>
    <property type="match status" value="1"/>
</dbReference>
<dbReference type="InterPro" id="IPR014284">
    <property type="entry name" value="RNA_pol_sigma-70_dom"/>
</dbReference>
<dbReference type="Gene3D" id="3.10.450.50">
    <property type="match status" value="1"/>
</dbReference>
<keyword evidence="3" id="KW-0805">Transcription regulation</keyword>
<evidence type="ECO:0000256" key="6">
    <source>
        <dbReference type="ARBA" id="ARBA00023163"/>
    </source>
</evidence>
<evidence type="ECO:0000259" key="7">
    <source>
        <dbReference type="Pfam" id="PF04542"/>
    </source>
</evidence>
<dbReference type="InterPro" id="IPR052704">
    <property type="entry name" value="ECF_Sigma-70_Domain"/>
</dbReference>
<gene>
    <name evidence="9" type="ORF">GCM10011410_08120</name>
</gene>
<dbReference type="PANTHER" id="PTHR30173">
    <property type="entry name" value="SIGMA 19 FACTOR"/>
    <property type="match status" value="1"/>
</dbReference>
<protein>
    <submittedName>
        <fullName evidence="9">Sigma factor</fullName>
    </submittedName>
</protein>
<reference evidence="9" key="2">
    <citation type="submission" date="2020-09" db="EMBL/GenBank/DDBJ databases">
        <authorList>
            <person name="Sun Q."/>
            <person name="Zhou Y."/>
        </authorList>
    </citation>
    <scope>NUCLEOTIDE SEQUENCE</scope>
    <source>
        <strain evidence="9">CGMCC 1.15478</strain>
    </source>
</reference>
<dbReference type="Gene3D" id="1.10.1740.10">
    <property type="match status" value="1"/>
</dbReference>
<dbReference type="GO" id="GO:0006352">
    <property type="term" value="P:DNA-templated transcription initiation"/>
    <property type="evidence" value="ECO:0007669"/>
    <property type="project" value="InterPro"/>
</dbReference>
<dbReference type="GO" id="GO:0016987">
    <property type="term" value="F:sigma factor activity"/>
    <property type="evidence" value="ECO:0007669"/>
    <property type="project" value="UniProtKB-KW"/>
</dbReference>
<dbReference type="InterPro" id="IPR013324">
    <property type="entry name" value="RNA_pol_sigma_r3/r4-like"/>
</dbReference>
<sequence>MTHAEIFEQHRGLLFTVAYEILGAATDAEDAVQNSYQPWSESDLDQIRDPRAYLVRVVGRRALDVLRAQARRRETYVGPWLPEPVTTGPDTEVDLAESVSMAMLLVLETLSPTERAVFVLREVFDFPYDDIAKVVGKTPDGARQIAHRAREHVATRRRRYTADMEQASAITVAFLAATQQGDIASLVAMLAPDAVAISDGGGIVSAARRPVSGAERVARFLAGLAAKSARGEASIDISFAISNGLPGVAVREDGVLSVVLQFEIVDGAVQTIYMHRNPHKLSMVGSTPTIMR</sequence>
<organism evidence="9 10">
    <name type="scientific">Hoyosella rhizosphaerae</name>
    <dbReference type="NCBI Taxonomy" id="1755582"/>
    <lineage>
        <taxon>Bacteria</taxon>
        <taxon>Bacillati</taxon>
        <taxon>Actinomycetota</taxon>
        <taxon>Actinomycetes</taxon>
        <taxon>Mycobacteriales</taxon>
        <taxon>Hoyosellaceae</taxon>
        <taxon>Hoyosella</taxon>
    </lineage>
</organism>
<dbReference type="Gene3D" id="1.10.10.10">
    <property type="entry name" value="Winged helix-like DNA-binding domain superfamily/Winged helix DNA-binding domain"/>
    <property type="match status" value="1"/>
</dbReference>
<dbReference type="NCBIfam" id="TIGR02957">
    <property type="entry name" value="SigX4"/>
    <property type="match status" value="1"/>
</dbReference>
<evidence type="ECO:0000256" key="2">
    <source>
        <dbReference type="ARBA" id="ARBA00011344"/>
    </source>
</evidence>
<dbReference type="InterPro" id="IPR036388">
    <property type="entry name" value="WH-like_DNA-bd_sf"/>
</dbReference>
<comment type="subunit">
    <text evidence="2">Interacts transiently with the RNA polymerase catalytic core formed by RpoA, RpoB, RpoC and RpoZ (2 alpha, 1 beta, 1 beta' and 1 omega subunit) to form the RNA polymerase holoenzyme that can initiate transcription.</text>
</comment>
<proteinExistence type="inferred from homology"/>
<evidence type="ECO:0000313" key="10">
    <source>
        <dbReference type="Proteomes" id="UP000641514"/>
    </source>
</evidence>
<evidence type="ECO:0000313" key="9">
    <source>
        <dbReference type="EMBL" id="GGC58020.1"/>
    </source>
</evidence>
<dbReference type="InterPro" id="IPR013249">
    <property type="entry name" value="RNA_pol_sigma70_r4_t2"/>
</dbReference>